<feature type="transmembrane region" description="Helical" evidence="7">
    <location>
        <begin position="319"/>
        <end position="341"/>
    </location>
</feature>
<dbReference type="Gene3D" id="1.20.1250.20">
    <property type="entry name" value="MFS general substrate transporter like domains"/>
    <property type="match status" value="1"/>
</dbReference>
<dbReference type="WBParaSite" id="Hba_13349">
    <property type="protein sequence ID" value="Hba_13349"/>
    <property type="gene ID" value="Hba_13349"/>
</dbReference>
<feature type="transmembrane region" description="Helical" evidence="7">
    <location>
        <begin position="361"/>
        <end position="381"/>
    </location>
</feature>
<keyword evidence="5 7" id="KW-0472">Membrane</keyword>
<evidence type="ECO:0000313" key="9">
    <source>
        <dbReference type="Proteomes" id="UP000095283"/>
    </source>
</evidence>
<feature type="transmembrane region" description="Helical" evidence="7">
    <location>
        <begin position="178"/>
        <end position="201"/>
    </location>
</feature>
<comment type="subcellular location">
    <subcellularLocation>
        <location evidence="1">Endomembrane system</location>
        <topology evidence="1">Multi-pass membrane protein</topology>
    </subcellularLocation>
</comment>
<evidence type="ECO:0000256" key="1">
    <source>
        <dbReference type="ARBA" id="ARBA00004127"/>
    </source>
</evidence>
<dbReference type="SUPFAM" id="SSF103473">
    <property type="entry name" value="MFS general substrate transporter"/>
    <property type="match status" value="1"/>
</dbReference>
<evidence type="ECO:0000256" key="4">
    <source>
        <dbReference type="ARBA" id="ARBA00022989"/>
    </source>
</evidence>
<dbReference type="InterPro" id="IPR051068">
    <property type="entry name" value="MFS_Domain-Containing_Protein"/>
</dbReference>
<feature type="transmembrane region" description="Helical" evidence="7">
    <location>
        <begin position="490"/>
        <end position="511"/>
    </location>
</feature>
<reference evidence="10" key="1">
    <citation type="submission" date="2016-11" db="UniProtKB">
        <authorList>
            <consortium name="WormBaseParasite"/>
        </authorList>
    </citation>
    <scope>IDENTIFICATION</scope>
</reference>
<feature type="transmembrane region" description="Helical" evidence="7">
    <location>
        <begin position="457"/>
        <end position="478"/>
    </location>
</feature>
<dbReference type="Proteomes" id="UP000095283">
    <property type="component" value="Unplaced"/>
</dbReference>
<dbReference type="InterPro" id="IPR011701">
    <property type="entry name" value="MFS"/>
</dbReference>
<protein>
    <submittedName>
        <fullName evidence="10">MFS domain-containing protein</fullName>
    </submittedName>
</protein>
<feature type="transmembrane region" description="Helical" evidence="7">
    <location>
        <begin position="604"/>
        <end position="624"/>
    </location>
</feature>
<feature type="compositionally biased region" description="Low complexity" evidence="6">
    <location>
        <begin position="107"/>
        <end position="125"/>
    </location>
</feature>
<evidence type="ECO:0000256" key="3">
    <source>
        <dbReference type="ARBA" id="ARBA00022692"/>
    </source>
</evidence>
<dbReference type="GO" id="GO:0005765">
    <property type="term" value="C:lysosomal membrane"/>
    <property type="evidence" value="ECO:0007669"/>
    <property type="project" value="TreeGrafter"/>
</dbReference>
<feature type="transmembrane region" description="Helical" evidence="7">
    <location>
        <begin position="226"/>
        <end position="247"/>
    </location>
</feature>
<dbReference type="Pfam" id="PF07690">
    <property type="entry name" value="MFS_1"/>
    <property type="match status" value="1"/>
</dbReference>
<name>A0A1I7X791_HETBA</name>
<evidence type="ECO:0000313" key="10">
    <source>
        <dbReference type="WBParaSite" id="Hba_13349"/>
    </source>
</evidence>
<dbReference type="InterPro" id="IPR020846">
    <property type="entry name" value="MFS_dom"/>
</dbReference>
<dbReference type="GO" id="GO:0012505">
    <property type="term" value="C:endomembrane system"/>
    <property type="evidence" value="ECO:0007669"/>
    <property type="project" value="UniProtKB-SubCell"/>
</dbReference>
<dbReference type="CDD" id="cd17326">
    <property type="entry name" value="MFS_MFSD8"/>
    <property type="match status" value="1"/>
</dbReference>
<feature type="transmembrane region" description="Helical" evidence="7">
    <location>
        <begin position="412"/>
        <end position="432"/>
    </location>
</feature>
<feature type="region of interest" description="Disordered" evidence="6">
    <location>
        <begin position="107"/>
        <end position="133"/>
    </location>
</feature>
<keyword evidence="9" id="KW-1185">Reference proteome</keyword>
<keyword evidence="4 7" id="KW-1133">Transmembrane helix</keyword>
<dbReference type="PROSITE" id="PS50850">
    <property type="entry name" value="MFS"/>
    <property type="match status" value="1"/>
</dbReference>
<accession>A0A1I7X791</accession>
<keyword evidence="3 7" id="KW-0812">Transmembrane</keyword>
<feature type="transmembrane region" description="Helical" evidence="7">
    <location>
        <begin position="259"/>
        <end position="278"/>
    </location>
</feature>
<evidence type="ECO:0000256" key="7">
    <source>
        <dbReference type="SAM" id="Phobius"/>
    </source>
</evidence>
<sequence>MDEKPTSSMQDLSQDLAISVQGDRSHLIRIECPRRLRTLRLPSSALHNSHYIAEPSPCTPCSVFSFDLPNSPAVIKGRIRYSRSTSQMDEEYEPTPRSMFSFEFPFSFGSPKTPRTPRTPQTPKSPRTPKTPRFTDLATIEESRHSFSFTVSSIKEQLCADESSKSEEKTTDWTSIRLVMVVILLTRIQFTVYFASLWPFLQEVIFYRTISYWIEEIDSKATSQHFAWINAAYSVGIATSAPLFGYWSNKIGCIRIPSMISMVLMLIMNSMFMFVHAVPGYGRYAMGVARMLAGVAAGGNSLLPTYWTYAAVPEDRSTAAALFDGAFCLGIALGPGFQLLFSPLGYPGTTIWFLQINMYTTPAIVANILVLITFILMLFFFKERPMYREEKRGSIVSTESHLSRSMLPPYDVLAVILCIFAKMVQMFIYANMEMLVEIGSMYTQLMFNLSRTGTTQFNSVLVSLSGFMGFFFLLTYVWTKVGKRIDNRIGALFGILICVGFLLSTYSWWFYAENIESEAVLECSNSWCASTPRIPWWLYSVAYVIVFGVGFAMMNVHLAAMYSQVLGPRRQGTMHGINTLMASCSRVLGPVAVTDLFTHYGPRLVWIFQLSTWVFLLVPFAIFYNRLVPLRIPVNEEEFDKEDLN</sequence>
<feature type="transmembrane region" description="Helical" evidence="7">
    <location>
        <begin position="284"/>
        <end position="307"/>
    </location>
</feature>
<evidence type="ECO:0000259" key="8">
    <source>
        <dbReference type="PROSITE" id="PS50850"/>
    </source>
</evidence>
<dbReference type="PANTHER" id="PTHR23510:SF3">
    <property type="entry name" value="MAJOR FACILITATOR SUPERFAMILY DOMAIN-CONTAINING PROTEIN 8"/>
    <property type="match status" value="1"/>
</dbReference>
<dbReference type="PANTHER" id="PTHR23510">
    <property type="entry name" value="INNER MEMBRANE TRANSPORT PROTEIN YAJR"/>
    <property type="match status" value="1"/>
</dbReference>
<dbReference type="InterPro" id="IPR036259">
    <property type="entry name" value="MFS_trans_sf"/>
</dbReference>
<organism evidence="9 10">
    <name type="scientific">Heterorhabditis bacteriophora</name>
    <name type="common">Entomopathogenic nematode worm</name>
    <dbReference type="NCBI Taxonomy" id="37862"/>
    <lineage>
        <taxon>Eukaryota</taxon>
        <taxon>Metazoa</taxon>
        <taxon>Ecdysozoa</taxon>
        <taxon>Nematoda</taxon>
        <taxon>Chromadorea</taxon>
        <taxon>Rhabditida</taxon>
        <taxon>Rhabditina</taxon>
        <taxon>Rhabditomorpha</taxon>
        <taxon>Strongyloidea</taxon>
        <taxon>Heterorhabditidae</taxon>
        <taxon>Heterorhabditis</taxon>
    </lineage>
</organism>
<evidence type="ECO:0000256" key="2">
    <source>
        <dbReference type="ARBA" id="ARBA00022448"/>
    </source>
</evidence>
<dbReference type="AlphaFoldDB" id="A0A1I7X791"/>
<feature type="transmembrane region" description="Helical" evidence="7">
    <location>
        <begin position="536"/>
        <end position="556"/>
    </location>
</feature>
<feature type="domain" description="Major facilitator superfamily (MFS) profile" evidence="8">
    <location>
        <begin position="175"/>
        <end position="627"/>
    </location>
</feature>
<proteinExistence type="predicted"/>
<evidence type="ECO:0000256" key="5">
    <source>
        <dbReference type="ARBA" id="ARBA00023136"/>
    </source>
</evidence>
<evidence type="ECO:0000256" key="6">
    <source>
        <dbReference type="SAM" id="MobiDB-lite"/>
    </source>
</evidence>
<dbReference type="GO" id="GO:0022857">
    <property type="term" value="F:transmembrane transporter activity"/>
    <property type="evidence" value="ECO:0007669"/>
    <property type="project" value="InterPro"/>
</dbReference>
<keyword evidence="2" id="KW-0813">Transport</keyword>